<protein>
    <submittedName>
        <fullName evidence="3">Uncharacterized protein</fullName>
    </submittedName>
</protein>
<feature type="transmembrane region" description="Helical" evidence="2">
    <location>
        <begin position="52"/>
        <end position="75"/>
    </location>
</feature>
<comment type="caution">
    <text evidence="3">The sequence shown here is derived from an EMBL/GenBank/DDBJ whole genome shotgun (WGS) entry which is preliminary data.</text>
</comment>
<gene>
    <name evidence="3" type="ORF">FWK35_00006376</name>
</gene>
<dbReference type="OrthoDB" id="6363430at2759"/>
<sequence length="173" mass="20694">MQRSLYTYYNYAFLVICIACLRGGVAHRATGTFPGGLDCLYKMWPIGHHSIFLFNNFVMRLSLVQLIGVNNILCIDNCFKNKINRLNGNDKNMLSSQNYIKKLRRENEQLKREIWNLREEYERLENYVKSREQSENEEVKANLWNCKILYKITLYVLYFKLFLTEIFQTHENL</sequence>
<accession>A0A6G0ZL06</accession>
<proteinExistence type="predicted"/>
<evidence type="ECO:0000256" key="1">
    <source>
        <dbReference type="SAM" id="Coils"/>
    </source>
</evidence>
<evidence type="ECO:0000313" key="3">
    <source>
        <dbReference type="EMBL" id="KAF0771734.1"/>
    </source>
</evidence>
<keyword evidence="1" id="KW-0175">Coiled coil</keyword>
<reference evidence="3 4" key="1">
    <citation type="submission" date="2019-08" db="EMBL/GenBank/DDBJ databases">
        <title>Whole genome of Aphis craccivora.</title>
        <authorList>
            <person name="Voronova N.V."/>
            <person name="Shulinski R.S."/>
            <person name="Bandarenka Y.V."/>
            <person name="Zhorov D.G."/>
            <person name="Warner D."/>
        </authorList>
    </citation>
    <scope>NUCLEOTIDE SEQUENCE [LARGE SCALE GENOMIC DNA]</scope>
    <source>
        <strain evidence="3">180601</strain>
        <tissue evidence="3">Whole Body</tissue>
    </source>
</reference>
<name>A0A6G0ZL06_APHCR</name>
<dbReference type="EMBL" id="VUJU01000259">
    <property type="protein sequence ID" value="KAF0771734.1"/>
    <property type="molecule type" value="Genomic_DNA"/>
</dbReference>
<keyword evidence="2" id="KW-0472">Membrane</keyword>
<dbReference type="AlphaFoldDB" id="A0A6G0ZL06"/>
<dbReference type="Proteomes" id="UP000478052">
    <property type="component" value="Unassembled WGS sequence"/>
</dbReference>
<keyword evidence="4" id="KW-1185">Reference proteome</keyword>
<organism evidence="3 4">
    <name type="scientific">Aphis craccivora</name>
    <name type="common">Cowpea aphid</name>
    <dbReference type="NCBI Taxonomy" id="307492"/>
    <lineage>
        <taxon>Eukaryota</taxon>
        <taxon>Metazoa</taxon>
        <taxon>Ecdysozoa</taxon>
        <taxon>Arthropoda</taxon>
        <taxon>Hexapoda</taxon>
        <taxon>Insecta</taxon>
        <taxon>Pterygota</taxon>
        <taxon>Neoptera</taxon>
        <taxon>Paraneoptera</taxon>
        <taxon>Hemiptera</taxon>
        <taxon>Sternorrhyncha</taxon>
        <taxon>Aphidomorpha</taxon>
        <taxon>Aphidoidea</taxon>
        <taxon>Aphididae</taxon>
        <taxon>Aphidini</taxon>
        <taxon>Aphis</taxon>
        <taxon>Aphis</taxon>
    </lineage>
</organism>
<evidence type="ECO:0000313" key="4">
    <source>
        <dbReference type="Proteomes" id="UP000478052"/>
    </source>
</evidence>
<keyword evidence="2" id="KW-1133">Transmembrane helix</keyword>
<feature type="coiled-coil region" evidence="1">
    <location>
        <begin position="93"/>
        <end position="137"/>
    </location>
</feature>
<evidence type="ECO:0000256" key="2">
    <source>
        <dbReference type="SAM" id="Phobius"/>
    </source>
</evidence>
<keyword evidence="2" id="KW-0812">Transmembrane</keyword>